<evidence type="ECO:0000256" key="6">
    <source>
        <dbReference type="ARBA" id="ARBA00023027"/>
    </source>
</evidence>
<keyword evidence="5" id="KW-0560">Oxidoreductase</keyword>
<dbReference type="InterPro" id="IPR011032">
    <property type="entry name" value="GroES-like_sf"/>
</dbReference>
<dbReference type="SMART" id="SM00829">
    <property type="entry name" value="PKS_ER"/>
    <property type="match status" value="1"/>
</dbReference>
<evidence type="ECO:0000259" key="8">
    <source>
        <dbReference type="SMART" id="SM00829"/>
    </source>
</evidence>
<evidence type="ECO:0000313" key="9">
    <source>
        <dbReference type="EMBL" id="TQL96057.1"/>
    </source>
</evidence>
<feature type="domain" description="Enoyl reductase (ER)" evidence="8">
    <location>
        <begin position="14"/>
        <end position="368"/>
    </location>
</feature>
<dbReference type="PANTHER" id="PTHR43880:SF12">
    <property type="entry name" value="ALCOHOL DEHYDROGENASE CLASS-3"/>
    <property type="match status" value="1"/>
</dbReference>
<dbReference type="CDD" id="cd08279">
    <property type="entry name" value="Zn_ADH_class_III"/>
    <property type="match status" value="1"/>
</dbReference>
<evidence type="ECO:0000256" key="7">
    <source>
        <dbReference type="RuleBase" id="RU361277"/>
    </source>
</evidence>
<dbReference type="GO" id="GO:0005829">
    <property type="term" value="C:cytosol"/>
    <property type="evidence" value="ECO:0007669"/>
    <property type="project" value="TreeGrafter"/>
</dbReference>
<dbReference type="FunFam" id="3.40.50.720:FF:000003">
    <property type="entry name" value="S-(hydroxymethyl)glutathione dehydrogenase"/>
    <property type="match status" value="1"/>
</dbReference>
<dbReference type="InterPro" id="IPR013149">
    <property type="entry name" value="ADH-like_C"/>
</dbReference>
<comment type="similarity">
    <text evidence="2 7">Belongs to the zinc-containing alcohol dehydrogenase family.</text>
</comment>
<dbReference type="InterPro" id="IPR002328">
    <property type="entry name" value="ADH_Zn_CS"/>
</dbReference>
<comment type="caution">
    <text evidence="9">The sequence shown here is derived from an EMBL/GenBank/DDBJ whole genome shotgun (WGS) entry which is preliminary data.</text>
</comment>
<sequence>MSRPTVRAAVLYPDQAVTVTEVVLDPPGPGEVEVEIVAAGVCRSDLHAIEGHWPVPLPAVLGHEGAGIVTSLGAGVAGLEVGDHVVLSWVPVCGSCRHCAAQRPWLCEPADELIFAQGVLYDGTSRWHKGDDRLHHFFGVSAFAERVVVPASGAIPIRRDAPLDVVAIVGCAVATGVGAVLNTAQVPAGAELAVIGCGGVGLSCIQGARIAGAARIVAVDVNPAKLAIAKALGAHDTVDVSQTDTATALRDLQPAGFDYVIDAIGHVETTEQAIAAIGMGGAAVIVGAPRAGETARFDPLALVDAGQRILGSNYGSTDPRRDFPRLVDRYMAGELDLDTLISGSRPLTEINEALKELADGHALRTLLIP</sequence>
<protein>
    <submittedName>
        <fullName evidence="9">S-(Hydroxymethyl)glutathione dehydrogenase/alcohol dehydrogenase</fullName>
    </submittedName>
</protein>
<dbReference type="AlphaFoldDB" id="A0A543CGJ8"/>
<dbReference type="InterPro" id="IPR020843">
    <property type="entry name" value="ER"/>
</dbReference>
<dbReference type="InterPro" id="IPR036291">
    <property type="entry name" value="NAD(P)-bd_dom_sf"/>
</dbReference>
<dbReference type="Pfam" id="PF08240">
    <property type="entry name" value="ADH_N"/>
    <property type="match status" value="1"/>
</dbReference>
<dbReference type="PROSITE" id="PS00059">
    <property type="entry name" value="ADH_ZINC"/>
    <property type="match status" value="1"/>
</dbReference>
<dbReference type="GO" id="GO:0008270">
    <property type="term" value="F:zinc ion binding"/>
    <property type="evidence" value="ECO:0007669"/>
    <property type="project" value="InterPro"/>
</dbReference>
<dbReference type="GO" id="GO:0046294">
    <property type="term" value="P:formaldehyde catabolic process"/>
    <property type="evidence" value="ECO:0007669"/>
    <property type="project" value="TreeGrafter"/>
</dbReference>
<dbReference type="GO" id="GO:0051903">
    <property type="term" value="F:S-(hydroxymethyl)glutathione dehydrogenase [NAD(P)+] activity"/>
    <property type="evidence" value="ECO:0007669"/>
    <property type="project" value="TreeGrafter"/>
</dbReference>
<dbReference type="RefSeq" id="WP_141954794.1">
    <property type="nucleotide sequence ID" value="NZ_VFOZ01000001.1"/>
</dbReference>
<dbReference type="Gene3D" id="3.40.50.720">
    <property type="entry name" value="NAD(P)-binding Rossmann-like Domain"/>
    <property type="match status" value="1"/>
</dbReference>
<dbReference type="PANTHER" id="PTHR43880">
    <property type="entry name" value="ALCOHOL DEHYDROGENASE"/>
    <property type="match status" value="1"/>
</dbReference>
<dbReference type="SUPFAM" id="SSF51735">
    <property type="entry name" value="NAD(P)-binding Rossmann-fold domains"/>
    <property type="match status" value="1"/>
</dbReference>
<accession>A0A543CGJ8</accession>
<dbReference type="InterPro" id="IPR013154">
    <property type="entry name" value="ADH-like_N"/>
</dbReference>
<reference evidence="9 10" key="1">
    <citation type="submission" date="2019-06" db="EMBL/GenBank/DDBJ databases">
        <title>Sequencing the genomes of 1000 actinobacteria strains.</title>
        <authorList>
            <person name="Klenk H.-P."/>
        </authorList>
    </citation>
    <scope>NUCLEOTIDE SEQUENCE [LARGE SCALE GENOMIC DNA]</scope>
    <source>
        <strain evidence="9 10">DSM 102200</strain>
    </source>
</reference>
<proteinExistence type="inferred from homology"/>
<comment type="cofactor">
    <cofactor evidence="1 7">
        <name>Zn(2+)</name>
        <dbReference type="ChEBI" id="CHEBI:29105"/>
    </cofactor>
</comment>
<dbReference type="OrthoDB" id="334894at2"/>
<evidence type="ECO:0000256" key="2">
    <source>
        <dbReference type="ARBA" id="ARBA00008072"/>
    </source>
</evidence>
<evidence type="ECO:0000256" key="1">
    <source>
        <dbReference type="ARBA" id="ARBA00001947"/>
    </source>
</evidence>
<evidence type="ECO:0000256" key="5">
    <source>
        <dbReference type="ARBA" id="ARBA00023002"/>
    </source>
</evidence>
<keyword evidence="3 7" id="KW-0479">Metal-binding</keyword>
<keyword evidence="10" id="KW-1185">Reference proteome</keyword>
<dbReference type="Pfam" id="PF00107">
    <property type="entry name" value="ADH_zinc_N"/>
    <property type="match status" value="1"/>
</dbReference>
<dbReference type="SUPFAM" id="SSF50129">
    <property type="entry name" value="GroES-like"/>
    <property type="match status" value="2"/>
</dbReference>
<dbReference type="Gene3D" id="3.90.180.10">
    <property type="entry name" value="Medium-chain alcohol dehydrogenases, catalytic domain"/>
    <property type="match status" value="1"/>
</dbReference>
<gene>
    <name evidence="9" type="ORF">FB559_1576</name>
</gene>
<evidence type="ECO:0000256" key="4">
    <source>
        <dbReference type="ARBA" id="ARBA00022833"/>
    </source>
</evidence>
<keyword evidence="4 7" id="KW-0862">Zinc</keyword>
<dbReference type="Proteomes" id="UP000316096">
    <property type="component" value="Unassembled WGS sequence"/>
</dbReference>
<keyword evidence="6" id="KW-0520">NAD</keyword>
<name>A0A543CGJ8_9ACTN</name>
<organism evidence="9 10">
    <name type="scientific">Actinoallomurus bryophytorum</name>
    <dbReference type="NCBI Taxonomy" id="1490222"/>
    <lineage>
        <taxon>Bacteria</taxon>
        <taxon>Bacillati</taxon>
        <taxon>Actinomycetota</taxon>
        <taxon>Actinomycetes</taxon>
        <taxon>Streptosporangiales</taxon>
        <taxon>Thermomonosporaceae</taxon>
        <taxon>Actinoallomurus</taxon>
    </lineage>
</organism>
<evidence type="ECO:0000256" key="3">
    <source>
        <dbReference type="ARBA" id="ARBA00022723"/>
    </source>
</evidence>
<evidence type="ECO:0000313" key="10">
    <source>
        <dbReference type="Proteomes" id="UP000316096"/>
    </source>
</evidence>
<dbReference type="EMBL" id="VFOZ01000001">
    <property type="protein sequence ID" value="TQL96057.1"/>
    <property type="molecule type" value="Genomic_DNA"/>
</dbReference>